<gene>
    <name evidence="2" type="ORF">DMAD_01847</name>
</gene>
<reference evidence="2 3" key="1">
    <citation type="submission" date="2024-02" db="EMBL/GenBank/DDBJ databases">
        <title>A chromosome-level genome assembly of Drosophila madeirensis, a fruit fly species endemic to Madeira island.</title>
        <authorList>
            <person name="Tomihara K."/>
            <person name="Llopart A."/>
            <person name="Yamamoto D."/>
        </authorList>
    </citation>
    <scope>NUCLEOTIDE SEQUENCE [LARGE SCALE GENOMIC DNA]</scope>
    <source>
        <strain evidence="2 3">RF1</strain>
    </source>
</reference>
<keyword evidence="3" id="KW-1185">Reference proteome</keyword>
<accession>A0AAU9G1C8</accession>
<dbReference type="EMBL" id="AP029266">
    <property type="protein sequence ID" value="BFG02297.1"/>
    <property type="molecule type" value="Genomic_DNA"/>
</dbReference>
<organism evidence="2 3">
    <name type="scientific">Drosophila madeirensis</name>
    <name type="common">Fruit fly</name>
    <dbReference type="NCBI Taxonomy" id="30013"/>
    <lineage>
        <taxon>Eukaryota</taxon>
        <taxon>Metazoa</taxon>
        <taxon>Ecdysozoa</taxon>
        <taxon>Arthropoda</taxon>
        <taxon>Hexapoda</taxon>
        <taxon>Insecta</taxon>
        <taxon>Pterygota</taxon>
        <taxon>Neoptera</taxon>
        <taxon>Endopterygota</taxon>
        <taxon>Diptera</taxon>
        <taxon>Brachycera</taxon>
        <taxon>Muscomorpha</taxon>
        <taxon>Ephydroidea</taxon>
        <taxon>Drosophilidae</taxon>
        <taxon>Drosophila</taxon>
        <taxon>Sophophora</taxon>
    </lineage>
</organism>
<sequence>MNKLEISEMDDWSSTSTRSRDDMVEVYENVTRIVWVDPKQPSASGKKVVNICVENSKKITQKKLKAKVNWQRLCHGIYQRKLNTKTGNEALASKDSKCCGDAGSSKNSKTIAGNVARQKHEGV</sequence>
<dbReference type="Proteomes" id="UP001500889">
    <property type="component" value="Chromosome A"/>
</dbReference>
<evidence type="ECO:0000313" key="2">
    <source>
        <dbReference type="EMBL" id="BFG02297.1"/>
    </source>
</evidence>
<evidence type="ECO:0000256" key="1">
    <source>
        <dbReference type="SAM" id="MobiDB-lite"/>
    </source>
</evidence>
<feature type="region of interest" description="Disordered" evidence="1">
    <location>
        <begin position="1"/>
        <end position="20"/>
    </location>
</feature>
<protein>
    <submittedName>
        <fullName evidence="2">Uncharacterized protein</fullName>
    </submittedName>
</protein>
<evidence type="ECO:0000313" key="3">
    <source>
        <dbReference type="Proteomes" id="UP001500889"/>
    </source>
</evidence>
<proteinExistence type="predicted"/>
<feature type="region of interest" description="Disordered" evidence="1">
    <location>
        <begin position="93"/>
        <end position="123"/>
    </location>
</feature>
<dbReference type="AlphaFoldDB" id="A0AAU9G1C8"/>
<name>A0AAU9G1C8_DROMD</name>